<dbReference type="EMBL" id="CP118099">
    <property type="protein sequence ID" value="WDH75245.1"/>
    <property type="molecule type" value="Genomic_DNA"/>
</dbReference>
<evidence type="ECO:0000313" key="3">
    <source>
        <dbReference type="Proteomes" id="UP001213680"/>
    </source>
</evidence>
<keyword evidence="1" id="KW-1133">Transmembrane helix</keyword>
<dbReference type="Proteomes" id="UP001213680">
    <property type="component" value="Chromosome"/>
</dbReference>
<evidence type="ECO:0000256" key="1">
    <source>
        <dbReference type="SAM" id="Phobius"/>
    </source>
</evidence>
<proteinExistence type="predicted"/>
<keyword evidence="1" id="KW-0812">Transmembrane</keyword>
<dbReference type="RefSeq" id="WP_274356438.1">
    <property type="nucleotide sequence ID" value="NZ_CP118099.1"/>
</dbReference>
<evidence type="ECO:0000313" key="2">
    <source>
        <dbReference type="EMBL" id="WDH75245.1"/>
    </source>
</evidence>
<keyword evidence="3" id="KW-1185">Reference proteome</keyword>
<reference evidence="2 3" key="1">
    <citation type="submission" date="2023-02" db="EMBL/GenBank/DDBJ databases">
        <title>A bacterium isolated from plastisphere.</title>
        <authorList>
            <person name="Sun Y."/>
        </authorList>
    </citation>
    <scope>NUCLEOTIDE SEQUENCE [LARGE SCALE GENOMIC DNA]</scope>
    <source>
        <strain evidence="3">a-1</strain>
    </source>
</reference>
<organism evidence="2 3">
    <name type="scientific">Exiguobacterium marinum</name>
    <dbReference type="NCBI Taxonomy" id="273528"/>
    <lineage>
        <taxon>Bacteria</taxon>
        <taxon>Bacillati</taxon>
        <taxon>Bacillota</taxon>
        <taxon>Bacilli</taxon>
        <taxon>Bacillales</taxon>
        <taxon>Bacillales Family XII. Incertae Sedis</taxon>
        <taxon>Exiguobacterium</taxon>
    </lineage>
</organism>
<gene>
    <name evidence="2" type="ORF">PTI97_10490</name>
</gene>
<feature type="transmembrane region" description="Helical" evidence="1">
    <location>
        <begin position="9"/>
        <end position="29"/>
    </location>
</feature>
<accession>A0ABY7WXC9</accession>
<keyword evidence="1" id="KW-0472">Membrane</keyword>
<feature type="transmembrane region" description="Helical" evidence="1">
    <location>
        <begin position="35"/>
        <end position="54"/>
    </location>
</feature>
<sequence length="56" mass="6043">MDSPEWKDCIICFGLIAGTTLGVILSFFFHIQLTYGIASGAMLGYVGGLATSIWKK</sequence>
<protein>
    <submittedName>
        <fullName evidence="2">Uncharacterized protein</fullName>
    </submittedName>
</protein>
<name>A0ABY7WXC9_9BACL</name>